<dbReference type="SMART" id="SM00220">
    <property type="entry name" value="S_TKc"/>
    <property type="match status" value="1"/>
</dbReference>
<dbReference type="GO" id="GO:0004674">
    <property type="term" value="F:protein serine/threonine kinase activity"/>
    <property type="evidence" value="ECO:0000318"/>
    <property type="project" value="GO_Central"/>
</dbReference>
<name>A0E9N9_PARTE</name>
<dbReference type="PANTHER" id="PTHR44167">
    <property type="entry name" value="OVARIAN-SPECIFIC SERINE/THREONINE-PROTEIN KINASE LOK-RELATED"/>
    <property type="match status" value="1"/>
</dbReference>
<dbReference type="PROSITE" id="PS00108">
    <property type="entry name" value="PROTEIN_KINASE_ST"/>
    <property type="match status" value="1"/>
</dbReference>
<dbReference type="GeneID" id="5045188"/>
<dbReference type="EMBL" id="CT868666">
    <property type="protein sequence ID" value="CAK92006.1"/>
    <property type="molecule type" value="Genomic_DNA"/>
</dbReference>
<proteinExistence type="predicted"/>
<dbReference type="InterPro" id="IPR008271">
    <property type="entry name" value="Ser/Thr_kinase_AS"/>
</dbReference>
<accession>A0E9N9</accession>
<dbReference type="PANTHER" id="PTHR44167:SF24">
    <property type="entry name" value="SERINE_THREONINE-PROTEIN KINASE CHK2"/>
    <property type="match status" value="1"/>
</dbReference>
<dbReference type="KEGG" id="ptm:GSPATT00024737001"/>
<dbReference type="GO" id="GO:0044773">
    <property type="term" value="P:mitotic DNA damage checkpoint signaling"/>
    <property type="evidence" value="ECO:0000318"/>
    <property type="project" value="GO_Central"/>
</dbReference>
<dbReference type="GO" id="GO:0005634">
    <property type="term" value="C:nucleus"/>
    <property type="evidence" value="ECO:0000318"/>
    <property type="project" value="GO_Central"/>
</dbReference>
<dbReference type="Proteomes" id="UP000000600">
    <property type="component" value="Unassembled WGS sequence"/>
</dbReference>
<feature type="domain" description="Protein kinase" evidence="1">
    <location>
        <begin position="20"/>
        <end position="287"/>
    </location>
</feature>
<gene>
    <name evidence="2" type="ORF">GSPATT00024737001</name>
</gene>
<dbReference type="STRING" id="5888.A0E9N9"/>
<dbReference type="GO" id="GO:0005524">
    <property type="term" value="F:ATP binding"/>
    <property type="evidence" value="ECO:0007669"/>
    <property type="project" value="InterPro"/>
</dbReference>
<dbReference type="CDD" id="cd00180">
    <property type="entry name" value="PKc"/>
    <property type="match status" value="1"/>
</dbReference>
<dbReference type="Gene3D" id="1.10.510.10">
    <property type="entry name" value="Transferase(Phosphotransferase) domain 1"/>
    <property type="match status" value="1"/>
</dbReference>
<evidence type="ECO:0000313" key="2">
    <source>
        <dbReference type="EMBL" id="CAK92006.1"/>
    </source>
</evidence>
<sequence>MKINYNQLIEKLRQYNIDDLQYPYKGYQGQQAQIFGCRYNMKNKFILKVIEYENEQSVHKELEIYNHLKQDFNKNENLVAIKSVLHFQDLKNVCILMDECDCNLKTHKDKLTNLESRLIFFQQFLQGYKSLYDHKVIHRDIKPENILISFKDNKPIYKLTDFGVSKLCEEIGNTISQLGTQQYAAPELQKKHGQSLPQFDYEKISKIDVYSIGLVLYELQFQRLPFGKPKTQNQFFDTSLKTRLVSQEDVSYEEGWFIDLIMQMIQTNPDERVGFEKLFKCYDKDLFKFISNLKRLAENQLLQMFLKPQVNIFNQRQGENQHRNNNRQYSLLQQNQAQFFNQNFQQQQCQTDRTYKK</sequence>
<dbReference type="InParanoid" id="A0E9N9"/>
<dbReference type="RefSeq" id="XP_001459403.1">
    <property type="nucleotide sequence ID" value="XM_001459366.1"/>
</dbReference>
<reference evidence="2 3" key="1">
    <citation type="journal article" date="2006" name="Nature">
        <title>Global trends of whole-genome duplications revealed by the ciliate Paramecium tetraurelia.</title>
        <authorList>
            <consortium name="Genoscope"/>
            <person name="Aury J.-M."/>
            <person name="Jaillon O."/>
            <person name="Duret L."/>
            <person name="Noel B."/>
            <person name="Jubin C."/>
            <person name="Porcel B.M."/>
            <person name="Segurens B."/>
            <person name="Daubin V."/>
            <person name="Anthouard V."/>
            <person name="Aiach N."/>
            <person name="Arnaiz O."/>
            <person name="Billaut A."/>
            <person name="Beisson J."/>
            <person name="Blanc I."/>
            <person name="Bouhouche K."/>
            <person name="Camara F."/>
            <person name="Duharcourt S."/>
            <person name="Guigo R."/>
            <person name="Gogendeau D."/>
            <person name="Katinka M."/>
            <person name="Keller A.-M."/>
            <person name="Kissmehl R."/>
            <person name="Klotz C."/>
            <person name="Koll F."/>
            <person name="Le Moue A."/>
            <person name="Lepere C."/>
            <person name="Malinsky S."/>
            <person name="Nowacki M."/>
            <person name="Nowak J.K."/>
            <person name="Plattner H."/>
            <person name="Poulain J."/>
            <person name="Ruiz F."/>
            <person name="Serrano V."/>
            <person name="Zagulski M."/>
            <person name="Dessen P."/>
            <person name="Betermier M."/>
            <person name="Weissenbach J."/>
            <person name="Scarpelli C."/>
            <person name="Schachter V."/>
            <person name="Sperling L."/>
            <person name="Meyer E."/>
            <person name="Cohen J."/>
            <person name="Wincker P."/>
        </authorList>
    </citation>
    <scope>NUCLEOTIDE SEQUENCE [LARGE SCALE GENOMIC DNA]</scope>
    <source>
        <strain evidence="2 3">Stock d4-2</strain>
    </source>
</reference>
<dbReference type="InterPro" id="IPR011009">
    <property type="entry name" value="Kinase-like_dom_sf"/>
</dbReference>
<dbReference type="GO" id="GO:0005737">
    <property type="term" value="C:cytoplasm"/>
    <property type="evidence" value="ECO:0000318"/>
    <property type="project" value="GO_Central"/>
</dbReference>
<keyword evidence="3" id="KW-1185">Reference proteome</keyword>
<organism evidence="2 3">
    <name type="scientific">Paramecium tetraurelia</name>
    <dbReference type="NCBI Taxonomy" id="5888"/>
    <lineage>
        <taxon>Eukaryota</taxon>
        <taxon>Sar</taxon>
        <taxon>Alveolata</taxon>
        <taxon>Ciliophora</taxon>
        <taxon>Intramacronucleata</taxon>
        <taxon>Oligohymenophorea</taxon>
        <taxon>Peniculida</taxon>
        <taxon>Parameciidae</taxon>
        <taxon>Paramecium</taxon>
    </lineage>
</organism>
<dbReference type="OMA" id="QMIQTNP"/>
<dbReference type="eggNOG" id="KOG0595">
    <property type="taxonomic scope" value="Eukaryota"/>
</dbReference>
<dbReference type="AlphaFoldDB" id="A0E9N9"/>
<dbReference type="HOGENOM" id="CLU_777209_0_0_1"/>
<dbReference type="SUPFAM" id="SSF56112">
    <property type="entry name" value="Protein kinase-like (PK-like)"/>
    <property type="match status" value="1"/>
</dbReference>
<protein>
    <recommendedName>
        <fullName evidence="1">Protein kinase domain-containing protein</fullName>
    </recommendedName>
</protein>
<dbReference type="InterPro" id="IPR000719">
    <property type="entry name" value="Prot_kinase_dom"/>
</dbReference>
<evidence type="ECO:0000259" key="1">
    <source>
        <dbReference type="PROSITE" id="PS50011"/>
    </source>
</evidence>
<dbReference type="OrthoDB" id="309386at2759"/>
<dbReference type="PROSITE" id="PS50011">
    <property type="entry name" value="PROTEIN_KINASE_DOM"/>
    <property type="match status" value="1"/>
</dbReference>
<evidence type="ECO:0000313" key="3">
    <source>
        <dbReference type="Proteomes" id="UP000000600"/>
    </source>
</evidence>
<dbReference type="Pfam" id="PF00069">
    <property type="entry name" value="Pkinase"/>
    <property type="match status" value="1"/>
</dbReference>